<dbReference type="OrthoDB" id="6428749at2759"/>
<dbReference type="InterPro" id="IPR052739">
    <property type="entry name" value="FAAH2"/>
</dbReference>
<dbReference type="PIRSF" id="PIRSF001221">
    <property type="entry name" value="Amidase_fungi"/>
    <property type="match status" value="1"/>
</dbReference>
<dbReference type="PANTHER" id="PTHR43372:SF3">
    <property type="entry name" value="AT07710P-RELATED"/>
    <property type="match status" value="1"/>
</dbReference>
<sequence>MGPTKPLPPITNNILLYSATDLAEKIRKRQLRCEDIMKAYVERSREVHPIINAACDERYEAAIQDAKDIDKFLDSGEKSPQEIASETPLLGVPFTCKEAIGVKDMAQTCGMVKARNHIAEKDSVAAAEYRKAGAIPVTVTSVPETCMWWESANLNFGIPKNPYDNTRTVGGSSGGEGSIISAASAVIGIGNDIAGSIRIPASFCGIYGHKPSKTVISNYGSFPDDPEEDAKVDDFVSTGPMCRYAQDLPLLTRVLSGYDKRVQWDKKVNFSNLKIYYMENIPGILNSSIPSIAEKVRMAAKHFEITYDVTPIPLKMDELEYAFPIWECKLLERDVAPFKDCLAGESGKINLWWELFKSIFRLSDHTWPAIYFAMVDRRTKDAFYYKCLQKYQELEKKFQEIFSEDAILLIPTHPEPPPHYLMTIPKYPNIAYTCIFSILGFPSSQIPTGFYNGVPIGIQAVSGHFKDQLTLATAVELDKVFGGWKSPCPVIAS</sequence>
<dbReference type="PROSITE" id="PS00571">
    <property type="entry name" value="AMIDASES"/>
    <property type="match status" value="1"/>
</dbReference>
<dbReference type="InterPro" id="IPR020556">
    <property type="entry name" value="Amidase_CS"/>
</dbReference>
<feature type="active site" description="Charge relay system" evidence="2">
    <location>
        <position position="97"/>
    </location>
</feature>
<evidence type="ECO:0000313" key="4">
    <source>
        <dbReference type="EMBL" id="LAA04530.1"/>
    </source>
</evidence>
<accession>A0A2L2YAZ4</accession>
<dbReference type="Pfam" id="PF01425">
    <property type="entry name" value="Amidase"/>
    <property type="match status" value="1"/>
</dbReference>
<dbReference type="GO" id="GO:0012505">
    <property type="term" value="C:endomembrane system"/>
    <property type="evidence" value="ECO:0007669"/>
    <property type="project" value="TreeGrafter"/>
</dbReference>
<dbReference type="SUPFAM" id="SSF75304">
    <property type="entry name" value="Amidase signature (AS) enzymes"/>
    <property type="match status" value="1"/>
</dbReference>
<dbReference type="InterPro" id="IPR036928">
    <property type="entry name" value="AS_sf"/>
</dbReference>
<dbReference type="InterPro" id="IPR023631">
    <property type="entry name" value="Amidase_dom"/>
</dbReference>
<dbReference type="EMBL" id="IAAA01017648">
    <property type="protein sequence ID" value="LAA04530.1"/>
    <property type="molecule type" value="mRNA"/>
</dbReference>
<feature type="active site" description="Charge relay system" evidence="2">
    <location>
        <position position="172"/>
    </location>
</feature>
<feature type="active site" description="Acyl-ester intermediate" evidence="2">
    <location>
        <position position="196"/>
    </location>
</feature>
<dbReference type="AlphaFoldDB" id="A0A2L2YAZ4"/>
<evidence type="ECO:0000259" key="3">
    <source>
        <dbReference type="Pfam" id="PF01425"/>
    </source>
</evidence>
<comment type="similarity">
    <text evidence="1">Belongs to the amidase family.</text>
</comment>
<name>A0A2L2YAZ4_PARTP</name>
<proteinExistence type="evidence at transcript level"/>
<feature type="domain" description="Amidase" evidence="3">
    <location>
        <begin position="36"/>
        <end position="471"/>
    </location>
</feature>
<protein>
    <submittedName>
        <fullName evidence="4">Fatty-acid amide hydrolase 2</fullName>
    </submittedName>
</protein>
<dbReference type="PANTHER" id="PTHR43372">
    <property type="entry name" value="FATTY-ACID AMIDE HYDROLASE"/>
    <property type="match status" value="1"/>
</dbReference>
<organism evidence="4">
    <name type="scientific">Parasteatoda tepidariorum</name>
    <name type="common">Common house spider</name>
    <name type="synonym">Achaearanea tepidariorum</name>
    <dbReference type="NCBI Taxonomy" id="114398"/>
    <lineage>
        <taxon>Eukaryota</taxon>
        <taxon>Metazoa</taxon>
        <taxon>Ecdysozoa</taxon>
        <taxon>Arthropoda</taxon>
        <taxon>Chelicerata</taxon>
        <taxon>Arachnida</taxon>
        <taxon>Araneae</taxon>
        <taxon>Araneomorphae</taxon>
        <taxon>Entelegynae</taxon>
        <taxon>Araneoidea</taxon>
        <taxon>Theridiidae</taxon>
        <taxon>Parasteatoda</taxon>
    </lineage>
</organism>
<reference evidence="4" key="1">
    <citation type="journal article" date="2016" name="Mol. Ecol. Resour.">
        <title>Evaluation of the impact of RNA preservation methods of spiders for de novo transcriptome assembly.</title>
        <authorList>
            <person name="Kono N."/>
            <person name="Nakamura H."/>
            <person name="Ito Y."/>
            <person name="Tomita M."/>
            <person name="Arakawa K."/>
        </authorList>
    </citation>
    <scope>NUCLEOTIDE SEQUENCE</scope>
    <source>
        <tissue evidence="4">Whole body</tissue>
    </source>
</reference>
<evidence type="ECO:0000256" key="2">
    <source>
        <dbReference type="PIRSR" id="PIRSR001221-1"/>
    </source>
</evidence>
<dbReference type="GO" id="GO:0016787">
    <property type="term" value="F:hydrolase activity"/>
    <property type="evidence" value="ECO:0007669"/>
    <property type="project" value="UniProtKB-KW"/>
</dbReference>
<dbReference type="EMBL" id="IAAA01017647">
    <property type="protein sequence ID" value="LAA04526.1"/>
    <property type="molecule type" value="mRNA"/>
</dbReference>
<evidence type="ECO:0000256" key="1">
    <source>
        <dbReference type="ARBA" id="ARBA00009199"/>
    </source>
</evidence>
<dbReference type="Gene3D" id="3.90.1300.10">
    <property type="entry name" value="Amidase signature (AS) domain"/>
    <property type="match status" value="1"/>
</dbReference>
<keyword evidence="4" id="KW-0378">Hydrolase</keyword>